<dbReference type="HAMAP" id="MF_00049_B">
    <property type="entry name" value="Leu_tRNA_synth_B"/>
    <property type="match status" value="1"/>
</dbReference>
<dbReference type="EMBL" id="LNQE01000771">
    <property type="protein sequence ID" value="KUG25093.1"/>
    <property type="molecule type" value="Genomic_DNA"/>
</dbReference>
<dbReference type="SUPFAM" id="SSF47323">
    <property type="entry name" value="Anticodon-binding domain of a subclass of class I aminoacyl-tRNA synthetases"/>
    <property type="match status" value="1"/>
</dbReference>
<evidence type="ECO:0000256" key="9">
    <source>
        <dbReference type="ARBA" id="ARBA00030520"/>
    </source>
</evidence>
<evidence type="ECO:0000313" key="15">
    <source>
        <dbReference type="EMBL" id="KUG25093.1"/>
    </source>
</evidence>
<feature type="domain" description="Methionyl/Leucyl tRNA synthetase" evidence="13">
    <location>
        <begin position="40"/>
        <end position="186"/>
    </location>
</feature>
<keyword evidence="6" id="KW-0067">ATP-binding</keyword>
<dbReference type="CDD" id="cd00812">
    <property type="entry name" value="LeuRS_core"/>
    <property type="match status" value="1"/>
</dbReference>
<dbReference type="NCBIfam" id="TIGR00396">
    <property type="entry name" value="leuS_bact"/>
    <property type="match status" value="1"/>
</dbReference>
<evidence type="ECO:0000259" key="14">
    <source>
        <dbReference type="Pfam" id="PF13603"/>
    </source>
</evidence>
<dbReference type="InterPro" id="IPR002300">
    <property type="entry name" value="aa-tRNA-synth_Ia"/>
</dbReference>
<comment type="similarity">
    <text evidence="2">Belongs to the class-I aminoacyl-tRNA synthetase family.</text>
</comment>
<feature type="domain" description="Methionyl/Valyl/Leucyl/Isoleucyl-tRNA synthetase anticodon-binding" evidence="12">
    <location>
        <begin position="663"/>
        <end position="783"/>
    </location>
</feature>
<comment type="catalytic activity">
    <reaction evidence="10">
        <text>tRNA(Leu) + L-leucine + ATP = L-leucyl-tRNA(Leu) + AMP + diphosphate</text>
        <dbReference type="Rhea" id="RHEA:11688"/>
        <dbReference type="Rhea" id="RHEA-COMP:9613"/>
        <dbReference type="Rhea" id="RHEA-COMP:9622"/>
        <dbReference type="ChEBI" id="CHEBI:30616"/>
        <dbReference type="ChEBI" id="CHEBI:33019"/>
        <dbReference type="ChEBI" id="CHEBI:57427"/>
        <dbReference type="ChEBI" id="CHEBI:78442"/>
        <dbReference type="ChEBI" id="CHEBI:78494"/>
        <dbReference type="ChEBI" id="CHEBI:456215"/>
        <dbReference type="EC" id="6.1.1.4"/>
    </reaction>
</comment>
<dbReference type="Gene3D" id="1.10.730.10">
    <property type="entry name" value="Isoleucyl-tRNA Synthetase, Domain 1"/>
    <property type="match status" value="1"/>
</dbReference>
<name>A0A0W8FW03_9ZZZZ</name>
<dbReference type="PRINTS" id="PR00985">
    <property type="entry name" value="TRNASYNTHLEU"/>
</dbReference>
<evidence type="ECO:0000256" key="7">
    <source>
        <dbReference type="ARBA" id="ARBA00022917"/>
    </source>
</evidence>
<dbReference type="GO" id="GO:0005829">
    <property type="term" value="C:cytosol"/>
    <property type="evidence" value="ECO:0007669"/>
    <property type="project" value="TreeGrafter"/>
</dbReference>
<sequence length="822" mass="94689">MRYPFTETEAKWQKYWKENKVYKTDLSDTEKKLYTLVMFIYPSGSKLHIGHWYNYGPTDSWARFKKLQGYNVFEPMGYDAFGLPAENYAIKTGVHPQDSTLENINDIREQLKRMGCMYDWDAELMTCVPEYYRWNQWLFLQLYKKGLAYRKNAPVNWCPSCNTVLANEQVQQDGTCERCGTEVQKKNLTQWFFKITEYAEELLSGLNKIDWPEKTKLMQTNWIGKSTGTEVDFKIDGHDDKFSVFTTRPDTLFGVTYVVLAPESELVDKITTDEYKEKVNEYIRSIQSLTDIERTSTVKEKTGVPTGAFAINPVNDEKIPIWVADYVLASYGTGCVMAVPGHDERDFEFAKKFGLPIRKVILQPGTDENDELKEAYTEPGMMINSGKYTGRNSLDGKKQITEDLEREELGRAKVNYKLRDWLISRQRYWGTPIPIVYCDKCGEVPVPEDQLPIELPYDVEFKPDGGSPLAKNEHFVNATCPKCGAPAKRDVDTMDTFVDSSWYYLRFLNPNYMQGMFDPDIAKKWEPVDMYVGGAEHSTMHLLYARFVHKFLRDIGLVNTDEPFTKLRHQGTITNNGAKMSKSKGNVVNPNSFIEQYGSDVFRMYLMFMGPYDLGGDWSDKGIIGVDRFVQKVYLLVKDREGFDDKYPTKENYNLSDLDEVEKSVYQKVNQSINKFSEEVEHLRFNTAVAVLMELTNELHKNLSQCANDIQTYALERLSVMLAPLAPHFSEECWSILGHKESIFENSVWFDVDKDALIVDKVTIAVQVNGKLRAAIDVPVDSDEGFVKEKVFSEEKVTKHTNGKSIVKEIYVKNKIYNIVVK</sequence>
<dbReference type="AlphaFoldDB" id="A0A0W8FW03"/>
<evidence type="ECO:0000259" key="12">
    <source>
        <dbReference type="Pfam" id="PF08264"/>
    </source>
</evidence>
<evidence type="ECO:0000256" key="8">
    <source>
        <dbReference type="ARBA" id="ARBA00023146"/>
    </source>
</evidence>
<evidence type="ECO:0000256" key="5">
    <source>
        <dbReference type="ARBA" id="ARBA00022741"/>
    </source>
</evidence>
<evidence type="ECO:0000259" key="11">
    <source>
        <dbReference type="Pfam" id="PF00133"/>
    </source>
</evidence>
<dbReference type="SUPFAM" id="SSF50677">
    <property type="entry name" value="ValRS/IleRS/LeuRS editing domain"/>
    <property type="match status" value="1"/>
</dbReference>
<dbReference type="PANTHER" id="PTHR43740:SF2">
    <property type="entry name" value="LEUCINE--TRNA LIGASE, MITOCHONDRIAL"/>
    <property type="match status" value="1"/>
</dbReference>
<keyword evidence="7" id="KW-0648">Protein biosynthesis</keyword>
<dbReference type="InterPro" id="IPR015413">
    <property type="entry name" value="Methionyl/Leucyl_tRNA_Synth"/>
</dbReference>
<dbReference type="InterPro" id="IPR002302">
    <property type="entry name" value="Leu-tRNA-ligase"/>
</dbReference>
<feature type="domain" description="Leucyl-tRNA synthetase editing" evidence="14">
    <location>
        <begin position="221"/>
        <end position="404"/>
    </location>
</feature>
<evidence type="ECO:0000256" key="10">
    <source>
        <dbReference type="ARBA" id="ARBA00047469"/>
    </source>
</evidence>
<reference evidence="15" key="1">
    <citation type="journal article" date="2015" name="Proc. Natl. Acad. Sci. U.S.A.">
        <title>Networks of energetic and metabolic interactions define dynamics in microbial communities.</title>
        <authorList>
            <person name="Embree M."/>
            <person name="Liu J.K."/>
            <person name="Al-Bassam M.M."/>
            <person name="Zengler K."/>
        </authorList>
    </citation>
    <scope>NUCLEOTIDE SEQUENCE</scope>
</reference>
<dbReference type="SUPFAM" id="SSF52374">
    <property type="entry name" value="Nucleotidylyl transferase"/>
    <property type="match status" value="1"/>
</dbReference>
<dbReference type="InterPro" id="IPR013155">
    <property type="entry name" value="M/V/L/I-tRNA-synth_anticd-bd"/>
</dbReference>
<dbReference type="Pfam" id="PF00133">
    <property type="entry name" value="tRNA-synt_1"/>
    <property type="match status" value="1"/>
</dbReference>
<comment type="subcellular location">
    <subcellularLocation>
        <location evidence="1">Mitochondrion matrix</location>
    </subcellularLocation>
</comment>
<evidence type="ECO:0000256" key="1">
    <source>
        <dbReference type="ARBA" id="ARBA00004305"/>
    </source>
</evidence>
<protein>
    <recommendedName>
        <fullName evidence="3">leucine--tRNA ligase</fullName>
        <ecNumber evidence="3">6.1.1.4</ecNumber>
    </recommendedName>
    <alternativeName>
        <fullName evidence="9">Leucyl-tRNA synthetase</fullName>
    </alternativeName>
</protein>
<dbReference type="Pfam" id="PF09334">
    <property type="entry name" value="tRNA-synt_1g"/>
    <property type="match status" value="1"/>
</dbReference>
<dbReference type="Pfam" id="PF13603">
    <property type="entry name" value="tRNA-synt_1_2"/>
    <property type="match status" value="1"/>
</dbReference>
<dbReference type="FunFam" id="3.40.50.620:FF:000100">
    <property type="entry name" value="probable leucine--tRNA ligase, mitochondrial"/>
    <property type="match status" value="1"/>
</dbReference>
<dbReference type="InterPro" id="IPR009080">
    <property type="entry name" value="tRNAsynth_Ia_anticodon-bd"/>
</dbReference>
<proteinExistence type="inferred from homology"/>
<keyword evidence="8 15" id="KW-0030">Aminoacyl-tRNA synthetase</keyword>
<dbReference type="PANTHER" id="PTHR43740">
    <property type="entry name" value="LEUCYL-TRNA SYNTHETASE"/>
    <property type="match status" value="1"/>
</dbReference>
<organism evidence="15">
    <name type="scientific">hydrocarbon metagenome</name>
    <dbReference type="NCBI Taxonomy" id="938273"/>
    <lineage>
        <taxon>unclassified sequences</taxon>
        <taxon>metagenomes</taxon>
        <taxon>ecological metagenomes</taxon>
    </lineage>
</organism>
<feature type="domain" description="Aminoacyl-tRNA synthetase class Ia" evidence="11">
    <location>
        <begin position="418"/>
        <end position="607"/>
    </location>
</feature>
<keyword evidence="4 15" id="KW-0436">Ligase</keyword>
<dbReference type="InterPro" id="IPR025709">
    <property type="entry name" value="Leu_tRNA-synth_edit"/>
</dbReference>
<dbReference type="Gene3D" id="3.10.20.590">
    <property type="match status" value="1"/>
</dbReference>
<dbReference type="GO" id="GO:0004823">
    <property type="term" value="F:leucine-tRNA ligase activity"/>
    <property type="evidence" value="ECO:0007669"/>
    <property type="project" value="UniProtKB-EC"/>
</dbReference>
<dbReference type="GO" id="GO:0005759">
    <property type="term" value="C:mitochondrial matrix"/>
    <property type="evidence" value="ECO:0007669"/>
    <property type="project" value="UniProtKB-SubCell"/>
</dbReference>
<evidence type="ECO:0000259" key="13">
    <source>
        <dbReference type="Pfam" id="PF09334"/>
    </source>
</evidence>
<dbReference type="Gene3D" id="3.40.50.620">
    <property type="entry name" value="HUPs"/>
    <property type="match status" value="2"/>
</dbReference>
<accession>A0A0W8FW03</accession>
<dbReference type="GO" id="GO:0005524">
    <property type="term" value="F:ATP binding"/>
    <property type="evidence" value="ECO:0007669"/>
    <property type="project" value="UniProtKB-KW"/>
</dbReference>
<dbReference type="FunFam" id="3.40.50.620:FF:000003">
    <property type="entry name" value="Leucine--tRNA ligase"/>
    <property type="match status" value="1"/>
</dbReference>
<dbReference type="CDD" id="cd07958">
    <property type="entry name" value="Anticodon_Ia_Leu_BEm"/>
    <property type="match status" value="1"/>
</dbReference>
<dbReference type="FunFam" id="1.10.730.10:FF:000002">
    <property type="entry name" value="Leucine--tRNA ligase"/>
    <property type="match status" value="1"/>
</dbReference>
<dbReference type="InterPro" id="IPR009008">
    <property type="entry name" value="Val/Leu/Ile-tRNA-synth_edit"/>
</dbReference>
<dbReference type="GO" id="GO:0002161">
    <property type="term" value="F:aminoacyl-tRNA deacylase activity"/>
    <property type="evidence" value="ECO:0007669"/>
    <property type="project" value="InterPro"/>
</dbReference>
<dbReference type="Pfam" id="PF08264">
    <property type="entry name" value="Anticodon_1"/>
    <property type="match status" value="1"/>
</dbReference>
<evidence type="ECO:0000256" key="6">
    <source>
        <dbReference type="ARBA" id="ARBA00022840"/>
    </source>
</evidence>
<dbReference type="EC" id="6.1.1.4" evidence="3"/>
<comment type="caution">
    <text evidence="15">The sequence shown here is derived from an EMBL/GenBank/DDBJ whole genome shotgun (WGS) entry which is preliminary data.</text>
</comment>
<evidence type="ECO:0000256" key="3">
    <source>
        <dbReference type="ARBA" id="ARBA00013164"/>
    </source>
</evidence>
<dbReference type="InterPro" id="IPR014729">
    <property type="entry name" value="Rossmann-like_a/b/a_fold"/>
</dbReference>
<keyword evidence="5" id="KW-0547">Nucleotide-binding</keyword>
<dbReference type="GO" id="GO:0006429">
    <property type="term" value="P:leucyl-tRNA aminoacylation"/>
    <property type="evidence" value="ECO:0007669"/>
    <property type="project" value="InterPro"/>
</dbReference>
<evidence type="ECO:0000256" key="4">
    <source>
        <dbReference type="ARBA" id="ARBA00022598"/>
    </source>
</evidence>
<gene>
    <name evidence="15" type="ORF">ASZ90_005081</name>
</gene>
<evidence type="ECO:0000256" key="2">
    <source>
        <dbReference type="ARBA" id="ARBA00005594"/>
    </source>
</evidence>